<evidence type="ECO:0000256" key="5">
    <source>
        <dbReference type="ARBA" id="ARBA00022729"/>
    </source>
</evidence>
<feature type="region of interest" description="Disordered" evidence="15">
    <location>
        <begin position="143"/>
        <end position="165"/>
    </location>
</feature>
<dbReference type="GO" id="GO:0007166">
    <property type="term" value="P:cell surface receptor signaling pathway"/>
    <property type="evidence" value="ECO:0007669"/>
    <property type="project" value="TreeGrafter"/>
</dbReference>
<dbReference type="InterPro" id="IPR013106">
    <property type="entry name" value="Ig_V-set"/>
</dbReference>
<dbReference type="AlphaFoldDB" id="A0A7J7V6Y9"/>
<keyword evidence="10" id="KW-0564">Palmitate</keyword>
<dbReference type="OrthoDB" id="9906515at2759"/>
<proteinExistence type="predicted"/>
<dbReference type="InterPro" id="IPR036179">
    <property type="entry name" value="Ig-like_dom_sf"/>
</dbReference>
<dbReference type="Gene3D" id="2.60.40.10">
    <property type="entry name" value="Immunoglobulins"/>
    <property type="match status" value="1"/>
</dbReference>
<dbReference type="EMBL" id="JACAGC010000014">
    <property type="protein sequence ID" value="KAF6320945.1"/>
    <property type="molecule type" value="Genomic_DNA"/>
</dbReference>
<dbReference type="SUPFAM" id="SSF48726">
    <property type="entry name" value="Immunoglobulin"/>
    <property type="match status" value="1"/>
</dbReference>
<dbReference type="SMART" id="SM00406">
    <property type="entry name" value="IGv"/>
    <property type="match status" value="1"/>
</dbReference>
<keyword evidence="4 16" id="KW-0812">Transmembrane</keyword>
<evidence type="ECO:0000259" key="17">
    <source>
        <dbReference type="PROSITE" id="PS50835"/>
    </source>
</evidence>
<dbReference type="PANTHER" id="PTHR10441:SF2">
    <property type="entry name" value="T-CELL SURFACE GLYCOPROTEIN CD8 ALPHA CHAIN"/>
    <property type="match status" value="1"/>
</dbReference>
<evidence type="ECO:0000313" key="19">
    <source>
        <dbReference type="Proteomes" id="UP000585614"/>
    </source>
</evidence>
<dbReference type="PANTHER" id="PTHR10441">
    <property type="entry name" value="CD8 ALPHA CHAIN"/>
    <property type="match status" value="1"/>
</dbReference>
<feature type="compositionally biased region" description="Pro residues" evidence="15">
    <location>
        <begin position="143"/>
        <end position="153"/>
    </location>
</feature>
<evidence type="ECO:0000256" key="15">
    <source>
        <dbReference type="SAM" id="MobiDB-lite"/>
    </source>
</evidence>
<dbReference type="InterPro" id="IPR003599">
    <property type="entry name" value="Ig_sub"/>
</dbReference>
<keyword evidence="12" id="KW-0325">Glycoprotein</keyword>
<keyword evidence="5" id="KW-0732">Signal</keyword>
<keyword evidence="14" id="KW-0393">Immunoglobulin domain</keyword>
<keyword evidence="8" id="KW-1064">Adaptive immunity</keyword>
<name>A0A7J7V6Y9_RHIFE</name>
<keyword evidence="9 16" id="KW-0472">Membrane</keyword>
<evidence type="ECO:0000256" key="7">
    <source>
        <dbReference type="ARBA" id="ARBA00022989"/>
    </source>
</evidence>
<evidence type="ECO:0000256" key="6">
    <source>
        <dbReference type="ARBA" id="ARBA00022859"/>
    </source>
</evidence>
<keyword evidence="13" id="KW-0449">Lipoprotein</keyword>
<evidence type="ECO:0000256" key="12">
    <source>
        <dbReference type="ARBA" id="ARBA00023180"/>
    </source>
</evidence>
<evidence type="ECO:0000256" key="2">
    <source>
        <dbReference type="ARBA" id="ARBA00021525"/>
    </source>
</evidence>
<reference evidence="18 19" key="1">
    <citation type="journal article" date="2020" name="Nature">
        <title>Six reference-quality genomes reveal evolution of bat adaptations.</title>
        <authorList>
            <person name="Jebb D."/>
            <person name="Huang Z."/>
            <person name="Pippel M."/>
            <person name="Hughes G.M."/>
            <person name="Lavrichenko K."/>
            <person name="Devanna P."/>
            <person name="Winkler S."/>
            <person name="Jermiin L.S."/>
            <person name="Skirmuntt E.C."/>
            <person name="Katzourakis A."/>
            <person name="Burkitt-Gray L."/>
            <person name="Ray D.A."/>
            <person name="Sullivan K.A.M."/>
            <person name="Roscito J.G."/>
            <person name="Kirilenko B.M."/>
            <person name="Davalos L.M."/>
            <person name="Corthals A.P."/>
            <person name="Power M.L."/>
            <person name="Jones G."/>
            <person name="Ransome R.D."/>
            <person name="Dechmann D.K.N."/>
            <person name="Locatelli A.G."/>
            <person name="Puechmaille S.J."/>
            <person name="Fedrigo O."/>
            <person name="Jarvis E.D."/>
            <person name="Hiller M."/>
            <person name="Vernes S.C."/>
            <person name="Myers E.W."/>
            <person name="Teeling E.C."/>
        </authorList>
    </citation>
    <scope>NUCLEOTIDE SEQUENCE [LARGE SCALE GENOMIC DNA]</scope>
    <source>
        <strain evidence="18">MRhiFer1</strain>
        <tissue evidence="18">Lung</tissue>
    </source>
</reference>
<evidence type="ECO:0000256" key="4">
    <source>
        <dbReference type="ARBA" id="ARBA00022692"/>
    </source>
</evidence>
<accession>A0A7J7V6Y9</accession>
<keyword evidence="6" id="KW-0391">Immunity</keyword>
<dbReference type="Pfam" id="PF07686">
    <property type="entry name" value="V-set"/>
    <property type="match status" value="1"/>
</dbReference>
<dbReference type="GO" id="GO:0009897">
    <property type="term" value="C:external side of plasma membrane"/>
    <property type="evidence" value="ECO:0007669"/>
    <property type="project" value="TreeGrafter"/>
</dbReference>
<dbReference type="GO" id="GO:0002456">
    <property type="term" value="P:T cell mediated immunity"/>
    <property type="evidence" value="ECO:0007669"/>
    <property type="project" value="TreeGrafter"/>
</dbReference>
<feature type="domain" description="Ig-like" evidence="17">
    <location>
        <begin position="11"/>
        <end position="121"/>
    </location>
</feature>
<sequence length="237" mass="26181">MVLRVTPLFLPLALLLYAAVALGLSAFRTKLPKQRISLGQTVKLECEVLLSSATQGCSWLYLPPAPDTSPRFLMYLSQSRVRMAEGLDSKWISGERTKEKDYRLTLNSLRKDDEGYYFCAVFSNFVWHFSPLIPVFLPAKPTPTPKRPPPTPAPTNASQPVSLSPKACGPAAGSAVDTTRLHCVTYIWAPLAGTCAVLLLSLLIAVICNRRNRRRVCKCPRPLVRPGGKPSPSERYV</sequence>
<dbReference type="GO" id="GO:0045065">
    <property type="term" value="P:cytotoxic T cell differentiation"/>
    <property type="evidence" value="ECO:0007669"/>
    <property type="project" value="TreeGrafter"/>
</dbReference>
<evidence type="ECO:0000256" key="13">
    <source>
        <dbReference type="ARBA" id="ARBA00023288"/>
    </source>
</evidence>
<evidence type="ECO:0000313" key="18">
    <source>
        <dbReference type="EMBL" id="KAF6320945.1"/>
    </source>
</evidence>
<organism evidence="18 19">
    <name type="scientific">Rhinolophus ferrumequinum</name>
    <name type="common">Greater horseshoe bat</name>
    <dbReference type="NCBI Taxonomy" id="59479"/>
    <lineage>
        <taxon>Eukaryota</taxon>
        <taxon>Metazoa</taxon>
        <taxon>Chordata</taxon>
        <taxon>Craniata</taxon>
        <taxon>Vertebrata</taxon>
        <taxon>Euteleostomi</taxon>
        <taxon>Mammalia</taxon>
        <taxon>Eutheria</taxon>
        <taxon>Laurasiatheria</taxon>
        <taxon>Chiroptera</taxon>
        <taxon>Yinpterochiroptera</taxon>
        <taxon>Rhinolophoidea</taxon>
        <taxon>Rhinolophidae</taxon>
        <taxon>Rhinolophinae</taxon>
        <taxon>Rhinolophus</taxon>
    </lineage>
</organism>
<dbReference type="SMART" id="SM00409">
    <property type="entry name" value="IG"/>
    <property type="match status" value="1"/>
</dbReference>
<evidence type="ECO:0000256" key="1">
    <source>
        <dbReference type="ARBA" id="ARBA00004251"/>
    </source>
</evidence>
<keyword evidence="7 16" id="KW-1133">Transmembrane helix</keyword>
<protein>
    <recommendedName>
        <fullName evidence="2">T-cell surface glycoprotein CD8 alpha chain</fullName>
    </recommendedName>
</protein>
<evidence type="ECO:0000256" key="10">
    <source>
        <dbReference type="ARBA" id="ARBA00023139"/>
    </source>
</evidence>
<evidence type="ECO:0000256" key="14">
    <source>
        <dbReference type="ARBA" id="ARBA00023319"/>
    </source>
</evidence>
<evidence type="ECO:0000256" key="11">
    <source>
        <dbReference type="ARBA" id="ARBA00023157"/>
    </source>
</evidence>
<dbReference type="InterPro" id="IPR007110">
    <property type="entry name" value="Ig-like_dom"/>
</dbReference>
<dbReference type="InterPro" id="IPR013783">
    <property type="entry name" value="Ig-like_fold"/>
</dbReference>
<comment type="caution">
    <text evidence="18">The sequence shown here is derived from an EMBL/GenBank/DDBJ whole genome shotgun (WGS) entry which is preliminary data.</text>
</comment>
<keyword evidence="3" id="KW-1003">Cell membrane</keyword>
<evidence type="ECO:0000256" key="9">
    <source>
        <dbReference type="ARBA" id="ARBA00023136"/>
    </source>
</evidence>
<keyword evidence="11" id="KW-1015">Disulfide bond</keyword>
<dbReference type="InterPro" id="IPR015468">
    <property type="entry name" value="CD8_asu"/>
</dbReference>
<feature type="transmembrane region" description="Helical" evidence="16">
    <location>
        <begin position="186"/>
        <end position="208"/>
    </location>
</feature>
<evidence type="ECO:0000256" key="3">
    <source>
        <dbReference type="ARBA" id="ARBA00022475"/>
    </source>
</evidence>
<evidence type="ECO:0000256" key="16">
    <source>
        <dbReference type="SAM" id="Phobius"/>
    </source>
</evidence>
<comment type="subcellular location">
    <subcellularLocation>
        <location evidence="1">Cell membrane</location>
        <topology evidence="1">Single-pass type I membrane protein</topology>
    </subcellularLocation>
</comment>
<evidence type="ECO:0000256" key="8">
    <source>
        <dbReference type="ARBA" id="ARBA00023130"/>
    </source>
</evidence>
<gene>
    <name evidence="18" type="ORF">mRhiFer1_002493</name>
</gene>
<dbReference type="PROSITE" id="PS50835">
    <property type="entry name" value="IG_LIKE"/>
    <property type="match status" value="1"/>
</dbReference>
<dbReference type="Proteomes" id="UP000585614">
    <property type="component" value="Unassembled WGS sequence"/>
</dbReference>